<proteinExistence type="predicted"/>
<evidence type="ECO:0000313" key="1">
    <source>
        <dbReference type="EMBL" id="KAG8194742.1"/>
    </source>
</evidence>
<dbReference type="AlphaFoldDB" id="A0AAV6VDG5"/>
<organism evidence="1 2">
    <name type="scientific">Oedothorax gibbosus</name>
    <dbReference type="NCBI Taxonomy" id="931172"/>
    <lineage>
        <taxon>Eukaryota</taxon>
        <taxon>Metazoa</taxon>
        <taxon>Ecdysozoa</taxon>
        <taxon>Arthropoda</taxon>
        <taxon>Chelicerata</taxon>
        <taxon>Arachnida</taxon>
        <taxon>Araneae</taxon>
        <taxon>Araneomorphae</taxon>
        <taxon>Entelegynae</taxon>
        <taxon>Araneoidea</taxon>
        <taxon>Linyphiidae</taxon>
        <taxon>Erigoninae</taxon>
        <taxon>Oedothorax</taxon>
    </lineage>
</organism>
<reference evidence="1 2" key="1">
    <citation type="journal article" date="2022" name="Nat. Ecol. Evol.">
        <title>A masculinizing supergene underlies an exaggerated male reproductive morph in a spider.</title>
        <authorList>
            <person name="Hendrickx F."/>
            <person name="De Corte Z."/>
            <person name="Sonet G."/>
            <person name="Van Belleghem S.M."/>
            <person name="Kostlbacher S."/>
            <person name="Vangestel C."/>
        </authorList>
    </citation>
    <scope>NUCLEOTIDE SEQUENCE [LARGE SCALE GENOMIC DNA]</scope>
    <source>
        <strain evidence="1">W744_W776</strain>
    </source>
</reference>
<sequence length="118" mass="13383">MDFAAPLTRFFPATFKPTTGLLSRLEDEQHGSTNSTLIVHCVSVEFLICKSFSRNDMRMRKSQRRGQRRITGLRGAAHACSISRIVWKEQFPCSNKGFDHAERVGPLFAVKVKGRTRV</sequence>
<protein>
    <submittedName>
        <fullName evidence="1">Uncharacterized protein</fullName>
    </submittedName>
</protein>
<evidence type="ECO:0000313" key="2">
    <source>
        <dbReference type="Proteomes" id="UP000827092"/>
    </source>
</evidence>
<dbReference type="Proteomes" id="UP000827092">
    <property type="component" value="Unassembled WGS sequence"/>
</dbReference>
<comment type="caution">
    <text evidence="1">The sequence shown here is derived from an EMBL/GenBank/DDBJ whole genome shotgun (WGS) entry which is preliminary data.</text>
</comment>
<name>A0AAV6VDG5_9ARAC</name>
<dbReference type="EMBL" id="JAFNEN010000099">
    <property type="protein sequence ID" value="KAG8194742.1"/>
    <property type="molecule type" value="Genomic_DNA"/>
</dbReference>
<keyword evidence="2" id="KW-1185">Reference proteome</keyword>
<gene>
    <name evidence="1" type="ORF">JTE90_026387</name>
</gene>
<accession>A0AAV6VDG5</accession>